<keyword evidence="5" id="KW-1133">Transmembrane helix</keyword>
<gene>
    <name evidence="9" type="ORF">HKW66_Vig0227340</name>
</gene>
<comment type="caution">
    <text evidence="9">The sequence shown here is derived from an EMBL/GenBank/DDBJ whole genome shotgun (WGS) entry which is preliminary data.</text>
</comment>
<dbReference type="PANTHER" id="PTHR24298">
    <property type="entry name" value="FLAVONOID 3'-MONOOXYGENASE-RELATED"/>
    <property type="match status" value="1"/>
</dbReference>
<dbReference type="PRINTS" id="PR00385">
    <property type="entry name" value="P450"/>
</dbReference>
<organism evidence="9 10">
    <name type="scientific">Phaseolus angularis</name>
    <name type="common">Azuki bean</name>
    <name type="synonym">Vigna angularis</name>
    <dbReference type="NCBI Taxonomy" id="3914"/>
    <lineage>
        <taxon>Eukaryota</taxon>
        <taxon>Viridiplantae</taxon>
        <taxon>Streptophyta</taxon>
        <taxon>Embryophyta</taxon>
        <taxon>Tracheophyta</taxon>
        <taxon>Spermatophyta</taxon>
        <taxon>Magnoliopsida</taxon>
        <taxon>eudicotyledons</taxon>
        <taxon>Gunneridae</taxon>
        <taxon>Pentapetalae</taxon>
        <taxon>rosids</taxon>
        <taxon>fabids</taxon>
        <taxon>Fabales</taxon>
        <taxon>Fabaceae</taxon>
        <taxon>Papilionoideae</taxon>
        <taxon>50 kb inversion clade</taxon>
        <taxon>NPAAA clade</taxon>
        <taxon>indigoferoid/millettioid clade</taxon>
        <taxon>Phaseoleae</taxon>
        <taxon>Vigna</taxon>
    </lineage>
</organism>
<evidence type="ECO:0000313" key="10">
    <source>
        <dbReference type="Proteomes" id="UP000743370"/>
    </source>
</evidence>
<dbReference type="PROSITE" id="PS00086">
    <property type="entry name" value="CYTOCHROME_P450"/>
    <property type="match status" value="1"/>
</dbReference>
<dbReference type="InterPro" id="IPR017972">
    <property type="entry name" value="Cyt_P450_CS"/>
</dbReference>
<keyword evidence="8" id="KW-0503">Monooxygenase</keyword>
<dbReference type="InterPro" id="IPR051103">
    <property type="entry name" value="Plant_metabolite_P450s"/>
</dbReference>
<evidence type="ECO:0000256" key="7">
    <source>
        <dbReference type="PIRSR" id="PIRSR602401-1"/>
    </source>
</evidence>
<dbReference type="InterPro" id="IPR002401">
    <property type="entry name" value="Cyt_P450_E_grp-I"/>
</dbReference>
<dbReference type="PANTHER" id="PTHR24298:SF59">
    <property type="entry name" value="CYTOCHROME P450, FAMILY 705, SUBFAMILY A, POLYPEPTIDE 25-RELATED"/>
    <property type="match status" value="1"/>
</dbReference>
<protein>
    <submittedName>
        <fullName evidence="9">Cytochrome P450</fullName>
    </submittedName>
</protein>
<keyword evidence="7 8" id="KW-0408">Iron</keyword>
<dbReference type="GO" id="GO:0016020">
    <property type="term" value="C:membrane"/>
    <property type="evidence" value="ECO:0007669"/>
    <property type="project" value="UniProtKB-SubCell"/>
</dbReference>
<reference evidence="9 10" key="1">
    <citation type="submission" date="2020-05" db="EMBL/GenBank/DDBJ databases">
        <title>Vigna angularis (adzuki bean) Var. LongXiaoDou No. 4 denovo assembly.</title>
        <authorList>
            <person name="Xiang H."/>
        </authorList>
    </citation>
    <scope>NUCLEOTIDE SEQUENCE [LARGE SCALE GENOMIC DNA]</scope>
    <source>
        <tissue evidence="9">Leaf</tissue>
    </source>
</reference>
<dbReference type="InterPro" id="IPR001128">
    <property type="entry name" value="Cyt_P450"/>
</dbReference>
<dbReference type="AlphaFoldDB" id="A0A8T0KB24"/>
<evidence type="ECO:0000256" key="1">
    <source>
        <dbReference type="ARBA" id="ARBA00001971"/>
    </source>
</evidence>
<dbReference type="InterPro" id="IPR036396">
    <property type="entry name" value="Cyt_P450_sf"/>
</dbReference>
<dbReference type="PRINTS" id="PR00463">
    <property type="entry name" value="EP450I"/>
</dbReference>
<dbReference type="Proteomes" id="UP000743370">
    <property type="component" value="Unassembled WGS sequence"/>
</dbReference>
<name>A0A8T0KB24_PHAAN</name>
<evidence type="ECO:0000256" key="6">
    <source>
        <dbReference type="ARBA" id="ARBA00023136"/>
    </source>
</evidence>
<evidence type="ECO:0000256" key="8">
    <source>
        <dbReference type="RuleBase" id="RU000461"/>
    </source>
</evidence>
<evidence type="ECO:0000256" key="5">
    <source>
        <dbReference type="ARBA" id="ARBA00022989"/>
    </source>
</evidence>
<dbReference type="EMBL" id="JABFOF010000005">
    <property type="protein sequence ID" value="KAG2396459.1"/>
    <property type="molecule type" value="Genomic_DNA"/>
</dbReference>
<sequence length="283" mass="32311">MVQKPKQLSFWVYGKKALDVSKRYDELLEKVLKEHEHKRSSRHAENERDLMDILLDVHHDPHAEFKITRTHIKAFFLKDLFIAGTNTSAEGTQWAMAELLNNPEAFEKVRKEIELVTENGRLVEESDVGKMPYLRAVVKETLRLHPPAPVTTRECRQQCKINGFDVAPKTAVAINLYAIMRDPDSWDNPNEFVPERFFLQEEDERMKLNFVPFGGGRRGCPGTELAFIFIHTAVAAMVQCFDWKIGEDGKGKKVNMQSGSSGLSLSMAQPLLCVPVLHFNPYV</sequence>
<evidence type="ECO:0000256" key="4">
    <source>
        <dbReference type="ARBA" id="ARBA00022723"/>
    </source>
</evidence>
<comment type="similarity">
    <text evidence="8">Belongs to the cytochrome P450 family.</text>
</comment>
<keyword evidence="8" id="KW-0560">Oxidoreductase</keyword>
<keyword evidence="4 7" id="KW-0479">Metal-binding</keyword>
<evidence type="ECO:0000313" key="9">
    <source>
        <dbReference type="EMBL" id="KAG2396459.1"/>
    </source>
</evidence>
<evidence type="ECO:0000256" key="3">
    <source>
        <dbReference type="ARBA" id="ARBA00022692"/>
    </source>
</evidence>
<evidence type="ECO:0000256" key="2">
    <source>
        <dbReference type="ARBA" id="ARBA00004167"/>
    </source>
</evidence>
<feature type="binding site" description="axial binding residue" evidence="7">
    <location>
        <position position="220"/>
    </location>
    <ligand>
        <name>heme</name>
        <dbReference type="ChEBI" id="CHEBI:30413"/>
    </ligand>
    <ligandPart>
        <name>Fe</name>
        <dbReference type="ChEBI" id="CHEBI:18248"/>
    </ligandPart>
</feature>
<comment type="cofactor">
    <cofactor evidence="1 7">
        <name>heme</name>
        <dbReference type="ChEBI" id="CHEBI:30413"/>
    </cofactor>
</comment>
<keyword evidence="3" id="KW-0812">Transmembrane</keyword>
<dbReference type="GO" id="GO:0005506">
    <property type="term" value="F:iron ion binding"/>
    <property type="evidence" value="ECO:0007669"/>
    <property type="project" value="InterPro"/>
</dbReference>
<proteinExistence type="inferred from homology"/>
<accession>A0A8T0KB24</accession>
<dbReference type="GO" id="GO:0020037">
    <property type="term" value="F:heme binding"/>
    <property type="evidence" value="ECO:0007669"/>
    <property type="project" value="InterPro"/>
</dbReference>
<keyword evidence="6" id="KW-0472">Membrane</keyword>
<dbReference type="Gene3D" id="1.10.630.10">
    <property type="entry name" value="Cytochrome P450"/>
    <property type="match status" value="1"/>
</dbReference>
<keyword evidence="7 8" id="KW-0349">Heme</keyword>
<dbReference type="Pfam" id="PF00067">
    <property type="entry name" value="p450"/>
    <property type="match status" value="1"/>
</dbReference>
<dbReference type="GO" id="GO:0016709">
    <property type="term" value="F:oxidoreductase activity, acting on paired donors, with incorporation or reduction of molecular oxygen, NAD(P)H as one donor, and incorporation of one atom of oxygen"/>
    <property type="evidence" value="ECO:0007669"/>
    <property type="project" value="TreeGrafter"/>
</dbReference>
<comment type="subcellular location">
    <subcellularLocation>
        <location evidence="2">Membrane</location>
        <topology evidence="2">Single-pass membrane protein</topology>
    </subcellularLocation>
</comment>
<dbReference type="SUPFAM" id="SSF48264">
    <property type="entry name" value="Cytochrome P450"/>
    <property type="match status" value="1"/>
</dbReference>